<organism evidence="1 2">
    <name type="scientific">Formosa sediminum</name>
    <dbReference type="NCBI Taxonomy" id="2594004"/>
    <lineage>
        <taxon>Bacteria</taxon>
        <taxon>Pseudomonadati</taxon>
        <taxon>Bacteroidota</taxon>
        <taxon>Flavobacteriia</taxon>
        <taxon>Flavobacteriales</taxon>
        <taxon>Flavobacteriaceae</taxon>
        <taxon>Formosa</taxon>
    </lineage>
</organism>
<dbReference type="AlphaFoldDB" id="A0A516GM53"/>
<dbReference type="Proteomes" id="UP000319209">
    <property type="component" value="Chromosome"/>
</dbReference>
<evidence type="ECO:0000313" key="2">
    <source>
        <dbReference type="Proteomes" id="UP000319209"/>
    </source>
</evidence>
<dbReference type="KEGG" id="fop:FNB79_00930"/>
<evidence type="ECO:0000313" key="1">
    <source>
        <dbReference type="EMBL" id="QDO92602.1"/>
    </source>
</evidence>
<accession>A0A516GM53</accession>
<gene>
    <name evidence="1" type="ORF">FNB79_00930</name>
</gene>
<keyword evidence="2" id="KW-1185">Reference proteome</keyword>
<sequence>MKKLVIICLVILFWACNQTKKDTLNVKASPERTIADGEHMDWVIGSWQRLNEEAGKETFENWKKTNPTTYTGIGFTLQNGDTIQQELIQLMKAKDSWNLKVKTPNEIDWTTFKGIDYSTTHFSCENTEIEFPNQIKYWINLDTLHAMVSGSGMEIPFKFKKLK</sequence>
<name>A0A516GM53_9FLAO</name>
<reference evidence="1 2" key="1">
    <citation type="submission" date="2019-07" db="EMBL/GenBank/DDBJ databases">
        <title>Genome sequencing for Formosa sp. PS13.</title>
        <authorList>
            <person name="Park S.-J."/>
        </authorList>
    </citation>
    <scope>NUCLEOTIDE SEQUENCE [LARGE SCALE GENOMIC DNA]</scope>
    <source>
        <strain evidence="1 2">PS13</strain>
    </source>
</reference>
<proteinExistence type="predicted"/>
<dbReference type="OrthoDB" id="5382295at2"/>
<dbReference type="RefSeq" id="WP_143379512.1">
    <property type="nucleotide sequence ID" value="NZ_CP041637.1"/>
</dbReference>
<protein>
    <submittedName>
        <fullName evidence="1">Uncharacterized protein</fullName>
    </submittedName>
</protein>
<dbReference type="EMBL" id="CP041637">
    <property type="protein sequence ID" value="QDO92602.1"/>
    <property type="molecule type" value="Genomic_DNA"/>
</dbReference>